<evidence type="ECO:0000313" key="1">
    <source>
        <dbReference type="EMBL" id="RNF85081.1"/>
    </source>
</evidence>
<sequence length="74" mass="8472">MRAPTPKFLSLICLVRIIDSTRLRLDVIKALLPSRRVENVNLEIAHTIGQPWLVVLWGLLVHQLTEDRVPRIAP</sequence>
<name>A0A3M8SUS2_9GAMM</name>
<organism evidence="1 2">
    <name type="scientific">Montanilutibacter psychrotolerans</name>
    <dbReference type="NCBI Taxonomy" id="1327343"/>
    <lineage>
        <taxon>Bacteria</taxon>
        <taxon>Pseudomonadati</taxon>
        <taxon>Pseudomonadota</taxon>
        <taxon>Gammaproteobacteria</taxon>
        <taxon>Lysobacterales</taxon>
        <taxon>Lysobacteraceae</taxon>
        <taxon>Montanilutibacter</taxon>
    </lineage>
</organism>
<proteinExistence type="predicted"/>
<dbReference type="EMBL" id="RIBS01000002">
    <property type="protein sequence ID" value="RNF85081.1"/>
    <property type="molecule type" value="Genomic_DNA"/>
</dbReference>
<comment type="caution">
    <text evidence="1">The sequence shown here is derived from an EMBL/GenBank/DDBJ whole genome shotgun (WGS) entry which is preliminary data.</text>
</comment>
<gene>
    <name evidence="1" type="ORF">EER27_04655</name>
</gene>
<accession>A0A3M8SUS2</accession>
<dbReference type="Proteomes" id="UP000267049">
    <property type="component" value="Unassembled WGS sequence"/>
</dbReference>
<protein>
    <submittedName>
        <fullName evidence="1">Uncharacterized protein</fullName>
    </submittedName>
</protein>
<reference evidence="1 2" key="1">
    <citation type="submission" date="2018-11" db="EMBL/GenBank/DDBJ databases">
        <title>Lysobacter cryohumiis sp. nov., isolated from soil in the Tianshan Mountains, Xinjiang, China.</title>
        <authorList>
            <person name="Luo Y."/>
            <person name="Sheng H."/>
        </authorList>
    </citation>
    <scope>NUCLEOTIDE SEQUENCE [LARGE SCALE GENOMIC DNA]</scope>
    <source>
        <strain evidence="1 2">ZS60</strain>
    </source>
</reference>
<dbReference type="RefSeq" id="WP_123086868.1">
    <property type="nucleotide sequence ID" value="NZ_RIBS01000002.1"/>
</dbReference>
<evidence type="ECO:0000313" key="2">
    <source>
        <dbReference type="Proteomes" id="UP000267049"/>
    </source>
</evidence>
<dbReference type="AlphaFoldDB" id="A0A3M8SUS2"/>
<keyword evidence="2" id="KW-1185">Reference proteome</keyword>